<keyword evidence="2" id="KW-1185">Reference proteome</keyword>
<evidence type="ECO:0000313" key="1">
    <source>
        <dbReference type="EMBL" id="KAI4310806.1"/>
    </source>
</evidence>
<dbReference type="EMBL" id="CM042890">
    <property type="protein sequence ID" value="KAI4310806.1"/>
    <property type="molecule type" value="Genomic_DNA"/>
</dbReference>
<gene>
    <name evidence="1" type="ORF">MLD38_035756</name>
</gene>
<evidence type="ECO:0000313" key="2">
    <source>
        <dbReference type="Proteomes" id="UP001057402"/>
    </source>
</evidence>
<organism evidence="1 2">
    <name type="scientific">Melastoma candidum</name>
    <dbReference type="NCBI Taxonomy" id="119954"/>
    <lineage>
        <taxon>Eukaryota</taxon>
        <taxon>Viridiplantae</taxon>
        <taxon>Streptophyta</taxon>
        <taxon>Embryophyta</taxon>
        <taxon>Tracheophyta</taxon>
        <taxon>Spermatophyta</taxon>
        <taxon>Magnoliopsida</taxon>
        <taxon>eudicotyledons</taxon>
        <taxon>Gunneridae</taxon>
        <taxon>Pentapetalae</taxon>
        <taxon>rosids</taxon>
        <taxon>malvids</taxon>
        <taxon>Myrtales</taxon>
        <taxon>Melastomataceae</taxon>
        <taxon>Melastomatoideae</taxon>
        <taxon>Melastomateae</taxon>
        <taxon>Melastoma</taxon>
    </lineage>
</organism>
<dbReference type="Proteomes" id="UP001057402">
    <property type="component" value="Chromosome 11"/>
</dbReference>
<accession>A0ACB9LHS8</accession>
<proteinExistence type="predicted"/>
<name>A0ACB9LHS8_9MYRT</name>
<reference evidence="2" key="1">
    <citation type="journal article" date="2023" name="Front. Plant Sci.">
        <title>Chromosomal-level genome assembly of Melastoma candidum provides insights into trichome evolution.</title>
        <authorList>
            <person name="Zhong Y."/>
            <person name="Wu W."/>
            <person name="Sun C."/>
            <person name="Zou P."/>
            <person name="Liu Y."/>
            <person name="Dai S."/>
            <person name="Zhou R."/>
        </authorList>
    </citation>
    <scope>NUCLEOTIDE SEQUENCE [LARGE SCALE GENOMIC DNA]</scope>
</reference>
<protein>
    <submittedName>
        <fullName evidence="1">Uncharacterized protein</fullName>
    </submittedName>
</protein>
<sequence length="139" mass="15577">MASSWSVAITFTAAGLFCAPCAVEAVDTSQVLLFCSADLLESLILQMRVVNFLHELLACTPNVAAGNNNYAHWPPYRQMKDIYGHGECMATLSEDDCRSCMQVAYNKLARVCWHNSGAHIQLKDCQLRYEMYEFADNNI</sequence>
<comment type="caution">
    <text evidence="1">The sequence shown here is derived from an EMBL/GenBank/DDBJ whole genome shotgun (WGS) entry which is preliminary data.</text>
</comment>